<name>A0AA86VSH8_9FABA</name>
<organism evidence="1 2">
    <name type="scientific">Sphenostylis stenocarpa</name>
    <dbReference type="NCBI Taxonomy" id="92480"/>
    <lineage>
        <taxon>Eukaryota</taxon>
        <taxon>Viridiplantae</taxon>
        <taxon>Streptophyta</taxon>
        <taxon>Embryophyta</taxon>
        <taxon>Tracheophyta</taxon>
        <taxon>Spermatophyta</taxon>
        <taxon>Magnoliopsida</taxon>
        <taxon>eudicotyledons</taxon>
        <taxon>Gunneridae</taxon>
        <taxon>Pentapetalae</taxon>
        <taxon>rosids</taxon>
        <taxon>fabids</taxon>
        <taxon>Fabales</taxon>
        <taxon>Fabaceae</taxon>
        <taxon>Papilionoideae</taxon>
        <taxon>50 kb inversion clade</taxon>
        <taxon>NPAAA clade</taxon>
        <taxon>indigoferoid/millettioid clade</taxon>
        <taxon>Phaseoleae</taxon>
        <taxon>Sphenostylis</taxon>
    </lineage>
</organism>
<reference evidence="1" key="1">
    <citation type="submission" date="2023-10" db="EMBL/GenBank/DDBJ databases">
        <authorList>
            <person name="Domelevo Entfellner J.-B."/>
        </authorList>
    </citation>
    <scope>NUCLEOTIDE SEQUENCE</scope>
</reference>
<protein>
    <submittedName>
        <fullName evidence="1">Uncharacterized protein</fullName>
    </submittedName>
</protein>
<evidence type="ECO:0000313" key="2">
    <source>
        <dbReference type="Proteomes" id="UP001189624"/>
    </source>
</evidence>
<dbReference type="Gramene" id="rna-AYBTSS11_LOCUS24327">
    <property type="protein sequence ID" value="CAJ1972278.1"/>
    <property type="gene ID" value="gene-AYBTSS11_LOCUS24327"/>
</dbReference>
<keyword evidence="2" id="KW-1185">Reference proteome</keyword>
<sequence>MWRSHLGRKEESLVAWMELKRTQLYTALAGTGHHGLHGPMDKALVYGTRDSGFDPQKNTGGNS</sequence>
<accession>A0AA86VSH8</accession>
<gene>
    <name evidence="1" type="ORF">AYBTSS11_LOCUS24327</name>
</gene>
<evidence type="ECO:0000313" key="1">
    <source>
        <dbReference type="EMBL" id="CAJ1972278.1"/>
    </source>
</evidence>
<dbReference type="AlphaFoldDB" id="A0AA86VSH8"/>
<dbReference type="EMBL" id="OY731405">
    <property type="protein sequence ID" value="CAJ1972278.1"/>
    <property type="molecule type" value="Genomic_DNA"/>
</dbReference>
<proteinExistence type="predicted"/>
<dbReference type="Proteomes" id="UP001189624">
    <property type="component" value="Chromosome 8"/>
</dbReference>